<feature type="transmembrane region" description="Helical" evidence="11">
    <location>
        <begin position="273"/>
        <end position="294"/>
    </location>
</feature>
<dbReference type="GO" id="GO:0005347">
    <property type="term" value="F:ATP transmembrane transporter activity"/>
    <property type="evidence" value="ECO:0007669"/>
    <property type="project" value="TreeGrafter"/>
</dbReference>
<evidence type="ECO:0000256" key="8">
    <source>
        <dbReference type="ARBA" id="ARBA00023140"/>
    </source>
</evidence>
<evidence type="ECO:0000256" key="5">
    <source>
        <dbReference type="ARBA" id="ARBA00022737"/>
    </source>
</evidence>
<evidence type="ECO:0000256" key="1">
    <source>
        <dbReference type="ARBA" id="ARBA00004585"/>
    </source>
</evidence>
<dbReference type="Gene3D" id="1.50.40.10">
    <property type="entry name" value="Mitochondrial carrier domain"/>
    <property type="match status" value="1"/>
</dbReference>
<dbReference type="AlphaFoldDB" id="A0AAV7JCW8"/>
<keyword evidence="5" id="KW-0677">Repeat</keyword>
<evidence type="ECO:0000313" key="12">
    <source>
        <dbReference type="EMBL" id="KAI6646607.1"/>
    </source>
</evidence>
<evidence type="ECO:0000256" key="3">
    <source>
        <dbReference type="ARBA" id="ARBA00022448"/>
    </source>
</evidence>
<dbReference type="PROSITE" id="PS50920">
    <property type="entry name" value="SOLCAR"/>
    <property type="match status" value="3"/>
</dbReference>
<evidence type="ECO:0000256" key="10">
    <source>
        <dbReference type="RuleBase" id="RU000488"/>
    </source>
</evidence>
<evidence type="ECO:0000313" key="13">
    <source>
        <dbReference type="Proteomes" id="UP001165289"/>
    </source>
</evidence>
<keyword evidence="3 10" id="KW-0813">Transport</keyword>
<feature type="transmembrane region" description="Helical" evidence="11">
    <location>
        <begin position="114"/>
        <end position="134"/>
    </location>
</feature>
<dbReference type="InterPro" id="IPR052217">
    <property type="entry name" value="Mito/Peroxisomal_Carrier"/>
</dbReference>
<dbReference type="EMBL" id="JAKMXF010000354">
    <property type="protein sequence ID" value="KAI6646607.1"/>
    <property type="molecule type" value="Genomic_DNA"/>
</dbReference>
<dbReference type="PANTHER" id="PTHR45939">
    <property type="entry name" value="PEROXISOMAL MEMBRANE PROTEIN PMP34-RELATED"/>
    <property type="match status" value="1"/>
</dbReference>
<evidence type="ECO:0000256" key="9">
    <source>
        <dbReference type="PROSITE-ProRule" id="PRU00282"/>
    </source>
</evidence>
<gene>
    <name evidence="12" type="ORF">LOD99_12728</name>
</gene>
<evidence type="ECO:0000256" key="7">
    <source>
        <dbReference type="ARBA" id="ARBA00023136"/>
    </source>
</evidence>
<comment type="subcellular location">
    <subcellularLocation>
        <location evidence="1">Peroxisome membrane</location>
        <topology evidence="1">Multi-pass membrane protein</topology>
    </subcellularLocation>
</comment>
<dbReference type="GO" id="GO:0015217">
    <property type="term" value="F:ADP transmembrane transporter activity"/>
    <property type="evidence" value="ECO:0007669"/>
    <property type="project" value="TreeGrafter"/>
</dbReference>
<feature type="repeat" description="Solcar" evidence="9">
    <location>
        <begin position="15"/>
        <end position="100"/>
    </location>
</feature>
<comment type="caution">
    <text evidence="12">The sequence shown here is derived from an EMBL/GenBank/DDBJ whole genome shotgun (WGS) entry which is preliminary data.</text>
</comment>
<proteinExistence type="inferred from homology"/>
<dbReference type="SUPFAM" id="SSF103506">
    <property type="entry name" value="Mitochondrial carrier"/>
    <property type="match status" value="1"/>
</dbReference>
<keyword evidence="7 9" id="KW-0472">Membrane</keyword>
<reference evidence="12 13" key="1">
    <citation type="journal article" date="2023" name="BMC Biol.">
        <title>The compact genome of the sponge Oopsacas minuta (Hexactinellida) is lacking key metazoan core genes.</title>
        <authorList>
            <person name="Santini S."/>
            <person name="Schenkelaars Q."/>
            <person name="Jourda C."/>
            <person name="Duchesne M."/>
            <person name="Belahbib H."/>
            <person name="Rocher C."/>
            <person name="Selva M."/>
            <person name="Riesgo A."/>
            <person name="Vervoort M."/>
            <person name="Leys S.P."/>
            <person name="Kodjabachian L."/>
            <person name="Le Bivic A."/>
            <person name="Borchiellini C."/>
            <person name="Claverie J.M."/>
            <person name="Renard E."/>
        </authorList>
    </citation>
    <scope>NUCLEOTIDE SEQUENCE [LARGE SCALE GENOMIC DNA]</scope>
    <source>
        <strain evidence="12">SPO-2</strain>
    </source>
</reference>
<dbReference type="GO" id="GO:0015230">
    <property type="term" value="F:FAD transmembrane transporter activity"/>
    <property type="evidence" value="ECO:0007669"/>
    <property type="project" value="TreeGrafter"/>
</dbReference>
<dbReference type="GO" id="GO:0051724">
    <property type="term" value="F:NAD transmembrane transporter activity"/>
    <property type="evidence" value="ECO:0007669"/>
    <property type="project" value="TreeGrafter"/>
</dbReference>
<dbReference type="GO" id="GO:0080122">
    <property type="term" value="F:AMP transmembrane transporter activity"/>
    <property type="evidence" value="ECO:0007669"/>
    <property type="project" value="TreeGrafter"/>
</dbReference>
<dbReference type="GO" id="GO:0044610">
    <property type="term" value="F:FMN transmembrane transporter activity"/>
    <property type="evidence" value="ECO:0007669"/>
    <property type="project" value="TreeGrafter"/>
</dbReference>
<dbReference type="GO" id="GO:0005778">
    <property type="term" value="C:peroxisomal membrane"/>
    <property type="evidence" value="ECO:0007669"/>
    <property type="project" value="UniProtKB-SubCell"/>
</dbReference>
<evidence type="ECO:0000256" key="4">
    <source>
        <dbReference type="ARBA" id="ARBA00022692"/>
    </source>
</evidence>
<feature type="transmembrane region" description="Helical" evidence="11">
    <location>
        <begin position="20"/>
        <end position="41"/>
    </location>
</feature>
<evidence type="ECO:0000256" key="6">
    <source>
        <dbReference type="ARBA" id="ARBA00022989"/>
    </source>
</evidence>
<feature type="repeat" description="Solcar" evidence="9">
    <location>
        <begin position="210"/>
        <end position="293"/>
    </location>
</feature>
<dbReference type="InterPro" id="IPR018108">
    <property type="entry name" value="MCP_transmembrane"/>
</dbReference>
<dbReference type="Pfam" id="PF00153">
    <property type="entry name" value="Mito_carr"/>
    <property type="match status" value="3"/>
</dbReference>
<feature type="transmembrane region" description="Helical" evidence="11">
    <location>
        <begin position="75"/>
        <end position="94"/>
    </location>
</feature>
<dbReference type="GO" id="GO:0015228">
    <property type="term" value="F:coenzyme A transmembrane transporter activity"/>
    <property type="evidence" value="ECO:0007669"/>
    <property type="project" value="TreeGrafter"/>
</dbReference>
<organism evidence="12 13">
    <name type="scientific">Oopsacas minuta</name>
    <dbReference type="NCBI Taxonomy" id="111878"/>
    <lineage>
        <taxon>Eukaryota</taxon>
        <taxon>Metazoa</taxon>
        <taxon>Porifera</taxon>
        <taxon>Hexactinellida</taxon>
        <taxon>Hexasterophora</taxon>
        <taxon>Lyssacinosida</taxon>
        <taxon>Leucopsacidae</taxon>
        <taxon>Oopsacas</taxon>
    </lineage>
</organism>
<sequence length="299" mass="33700">MSDYTPVTKQLLFSRVNLIHAFSGATGSVVAMTIFYPLEIIRTRLQVDDRKDLIHLATLAAEIIRDEGWSCFYEGIRPLLISLYCSNFIYFYTYTGLKLLVSRKGLSHSAPIDLLLAAISGSVNVIITTPLWVATTRIKLQNARIRTEEGAVQTHMERYSGLTDGIVKIAREEGLYQLWSSVFSSLILVSNPAIQYMVYEMAKRRLKQTNSSLSVFLMGAFAKLISTILTYPIQVGQARQRASSRRVGLIVCLIELVQSRGVLGLYRGLETKLLQTVLTSAFMFVVYEKILLLLMKRKL</sequence>
<name>A0AAV7JCW8_9METZ</name>
<keyword evidence="13" id="KW-1185">Reference proteome</keyword>
<keyword evidence="4 9" id="KW-0812">Transmembrane</keyword>
<dbReference type="PANTHER" id="PTHR45939:SF5">
    <property type="entry name" value="PEROXISOMAL MEMBRANE PROTEIN PMP34"/>
    <property type="match status" value="1"/>
</dbReference>
<evidence type="ECO:0000256" key="11">
    <source>
        <dbReference type="SAM" id="Phobius"/>
    </source>
</evidence>
<comment type="similarity">
    <text evidence="2 10">Belongs to the mitochondrial carrier (TC 2.A.29) family.</text>
</comment>
<evidence type="ECO:0000256" key="2">
    <source>
        <dbReference type="ARBA" id="ARBA00006375"/>
    </source>
</evidence>
<keyword evidence="8" id="KW-0576">Peroxisome</keyword>
<dbReference type="InterPro" id="IPR023395">
    <property type="entry name" value="MCP_dom_sf"/>
</dbReference>
<accession>A0AAV7JCW8</accession>
<protein>
    <submittedName>
        <fullName evidence="12">Peroxisomal membrane protein PMP34-like</fullName>
    </submittedName>
</protein>
<dbReference type="Proteomes" id="UP001165289">
    <property type="component" value="Unassembled WGS sequence"/>
</dbReference>
<keyword evidence="6 11" id="KW-1133">Transmembrane helix</keyword>
<feature type="repeat" description="Solcar" evidence="9">
    <location>
        <begin position="108"/>
        <end position="205"/>
    </location>
</feature>
<feature type="transmembrane region" description="Helical" evidence="11">
    <location>
        <begin position="211"/>
        <end position="235"/>
    </location>
</feature>